<name>A0A2Z4U9F2_9FIRM</name>
<feature type="transmembrane region" description="Helical" evidence="1">
    <location>
        <begin position="87"/>
        <end position="108"/>
    </location>
</feature>
<feature type="transmembrane region" description="Helical" evidence="1">
    <location>
        <begin position="62"/>
        <end position="80"/>
    </location>
</feature>
<accession>A0A2Z4U9F2</accession>
<feature type="transmembrane region" description="Helical" evidence="1">
    <location>
        <begin position="39"/>
        <end position="56"/>
    </location>
</feature>
<proteinExistence type="predicted"/>
<dbReference type="OrthoDB" id="2690199at2"/>
<dbReference type="GO" id="GO:0030436">
    <property type="term" value="P:asexual sporulation"/>
    <property type="evidence" value="ECO:0007669"/>
    <property type="project" value="InterPro"/>
</dbReference>
<organism evidence="2 3">
    <name type="scientific">Blautia argi</name>
    <dbReference type="NCBI Taxonomy" id="1912897"/>
    <lineage>
        <taxon>Bacteria</taxon>
        <taxon>Bacillati</taxon>
        <taxon>Bacillota</taxon>
        <taxon>Clostridia</taxon>
        <taxon>Lachnospirales</taxon>
        <taxon>Lachnospiraceae</taxon>
        <taxon>Blautia</taxon>
    </lineage>
</organism>
<dbReference type="Proteomes" id="UP000250003">
    <property type="component" value="Chromosome"/>
</dbReference>
<dbReference type="KEGG" id="blau:DQQ01_05190"/>
<dbReference type="GO" id="GO:0004190">
    <property type="term" value="F:aspartic-type endopeptidase activity"/>
    <property type="evidence" value="ECO:0007669"/>
    <property type="project" value="InterPro"/>
</dbReference>
<evidence type="ECO:0000313" key="3">
    <source>
        <dbReference type="Proteomes" id="UP000250003"/>
    </source>
</evidence>
<protein>
    <submittedName>
        <fullName evidence="2">Sporulation protein</fullName>
    </submittedName>
</protein>
<dbReference type="GO" id="GO:0006508">
    <property type="term" value="P:proteolysis"/>
    <property type="evidence" value="ECO:0007669"/>
    <property type="project" value="InterPro"/>
</dbReference>
<dbReference type="AlphaFoldDB" id="A0A2Z4U9F2"/>
<keyword evidence="1" id="KW-0812">Transmembrane</keyword>
<reference evidence="3" key="1">
    <citation type="submission" date="2018-06" db="EMBL/GenBank/DDBJ databases">
        <title>Description of Blautia argi sp. nov., a new anaerobic isolated from dog feces.</title>
        <authorList>
            <person name="Chang Y.-H."/>
            <person name="Paek J."/>
            <person name="Shin Y."/>
        </authorList>
    </citation>
    <scope>NUCLEOTIDE SEQUENCE [LARGE SCALE GENOMIC DNA]</scope>
    <source>
        <strain evidence="3">KCTC 15426</strain>
    </source>
</reference>
<evidence type="ECO:0000256" key="1">
    <source>
        <dbReference type="SAM" id="Phobius"/>
    </source>
</evidence>
<keyword evidence="3" id="KW-1185">Reference proteome</keyword>
<feature type="transmembrane region" description="Helical" evidence="1">
    <location>
        <begin position="6"/>
        <end position="27"/>
    </location>
</feature>
<keyword evidence="1" id="KW-0472">Membrane</keyword>
<evidence type="ECO:0000313" key="2">
    <source>
        <dbReference type="EMBL" id="AWY97643.1"/>
    </source>
</evidence>
<dbReference type="InterPro" id="IPR005081">
    <property type="entry name" value="SpoIIGA"/>
</dbReference>
<dbReference type="EMBL" id="CP030280">
    <property type="protein sequence ID" value="AWY97643.1"/>
    <property type="molecule type" value="Genomic_DNA"/>
</dbReference>
<sequence>MYCEFYIDVFFAVNLLMNFWTLCLANLLRRGTASPWRAFWGAFIGAAFLCGFWIFAGEISTAGLVIFYSIAVLAMIYTGCGFQSLNGLFMAFAAFFGASFLLGGILLFAEPFLGKRKFPFLVITTAAYLILYTGIKLCKYLKGKRSLLCEVQITQKDRKIKIKGLYDTGNRLRDTGTGKPVCVMEYSSFLPLLDKKGADALLEFCKMKLEKDGWEETEALKELQPRFLFYTSVGCQKGLLPVVCADCMTVYTEEGKREVRDVFIGLSRTALSADNSFQMIINPGILKS</sequence>
<dbReference type="RefSeq" id="WP_111918973.1">
    <property type="nucleotide sequence ID" value="NZ_CP030280.1"/>
</dbReference>
<gene>
    <name evidence="2" type="ORF">DQQ01_05190</name>
</gene>
<keyword evidence="1" id="KW-1133">Transmembrane helix</keyword>
<feature type="transmembrane region" description="Helical" evidence="1">
    <location>
        <begin position="120"/>
        <end position="138"/>
    </location>
</feature>
<dbReference type="Pfam" id="PF03419">
    <property type="entry name" value="Peptidase_U4"/>
    <property type="match status" value="1"/>
</dbReference>